<feature type="compositionally biased region" description="Basic and acidic residues" evidence="1">
    <location>
        <begin position="45"/>
        <end position="55"/>
    </location>
</feature>
<dbReference type="AlphaFoldDB" id="A0A175RSG8"/>
<keyword evidence="3" id="KW-1185">Reference proteome</keyword>
<dbReference type="PATRIC" id="fig|401562.4.peg.1235"/>
<dbReference type="Proteomes" id="UP000078529">
    <property type="component" value="Unassembled WGS sequence"/>
</dbReference>
<gene>
    <name evidence="2" type="ORF">NS365_07525</name>
</gene>
<feature type="region of interest" description="Disordered" evidence="1">
    <location>
        <begin position="34"/>
        <end position="56"/>
    </location>
</feature>
<organism evidence="2 3">
    <name type="scientific">Aureimonas ureilytica</name>
    <dbReference type="NCBI Taxonomy" id="401562"/>
    <lineage>
        <taxon>Bacteria</taxon>
        <taxon>Pseudomonadati</taxon>
        <taxon>Pseudomonadota</taxon>
        <taxon>Alphaproteobacteria</taxon>
        <taxon>Hyphomicrobiales</taxon>
        <taxon>Aurantimonadaceae</taxon>
        <taxon>Aureimonas</taxon>
    </lineage>
</organism>
<evidence type="ECO:0000256" key="1">
    <source>
        <dbReference type="SAM" id="MobiDB-lite"/>
    </source>
</evidence>
<protein>
    <submittedName>
        <fullName evidence="2">Uncharacterized protein</fullName>
    </submittedName>
</protein>
<dbReference type="RefSeq" id="WP_058599668.1">
    <property type="nucleotide sequence ID" value="NZ_LDQA01000019.1"/>
</dbReference>
<comment type="caution">
    <text evidence="2">The sequence shown here is derived from an EMBL/GenBank/DDBJ whole genome shotgun (WGS) entry which is preliminary data.</text>
</comment>
<dbReference type="EMBL" id="LDQA01000019">
    <property type="protein sequence ID" value="KTR06268.1"/>
    <property type="molecule type" value="Genomic_DNA"/>
</dbReference>
<evidence type="ECO:0000313" key="2">
    <source>
        <dbReference type="EMBL" id="KTR06268.1"/>
    </source>
</evidence>
<proteinExistence type="predicted"/>
<sequence length="95" mass="10252">MSDLNAAALSLRSLLNCVLREYPERVDINRSSVRIGLSPSGNGDDTPRVPFEHRSPTGHRLFGAPLHLVQGVDALIEPQAAAELLLERLGGRGRG</sequence>
<name>A0A175RSG8_9HYPH</name>
<reference evidence="2 3" key="1">
    <citation type="journal article" date="2016" name="Front. Microbiol.">
        <title>Genomic Resource of Rice Seed Associated Bacteria.</title>
        <authorList>
            <person name="Midha S."/>
            <person name="Bansal K."/>
            <person name="Sharma S."/>
            <person name="Kumar N."/>
            <person name="Patil P.P."/>
            <person name="Chaudhry V."/>
            <person name="Patil P.B."/>
        </authorList>
    </citation>
    <scope>NUCLEOTIDE SEQUENCE [LARGE SCALE GENOMIC DNA]</scope>
    <source>
        <strain evidence="2 3">NS365</strain>
    </source>
</reference>
<evidence type="ECO:0000313" key="3">
    <source>
        <dbReference type="Proteomes" id="UP000078529"/>
    </source>
</evidence>
<accession>A0A175RSG8</accession>